<dbReference type="GO" id="GO:0036424">
    <property type="term" value="F:L-phosphoserine phosphatase activity"/>
    <property type="evidence" value="ECO:0007669"/>
    <property type="project" value="TreeGrafter"/>
</dbReference>
<evidence type="ECO:0000256" key="10">
    <source>
        <dbReference type="ARBA" id="ARBA00048138"/>
    </source>
</evidence>
<comment type="pathway">
    <text evidence="2">Amino-acid biosynthesis; L-serine biosynthesis; L-serine from 3-phospho-D-glycerate: step 3/3.</text>
</comment>
<evidence type="ECO:0000256" key="9">
    <source>
        <dbReference type="ARBA" id="ARBA00023299"/>
    </source>
</evidence>
<dbReference type="GO" id="GO:0000287">
    <property type="term" value="F:magnesium ion binding"/>
    <property type="evidence" value="ECO:0007669"/>
    <property type="project" value="TreeGrafter"/>
</dbReference>
<keyword evidence="7 13" id="KW-0378">Hydrolase</keyword>
<evidence type="ECO:0000256" key="2">
    <source>
        <dbReference type="ARBA" id="ARBA00005135"/>
    </source>
</evidence>
<keyword evidence="8" id="KW-0460">Magnesium</keyword>
<feature type="compositionally biased region" description="Low complexity" evidence="12">
    <location>
        <begin position="279"/>
        <end position="301"/>
    </location>
</feature>
<evidence type="ECO:0000256" key="5">
    <source>
        <dbReference type="ARBA" id="ARBA00022605"/>
    </source>
</evidence>
<name>A0A3A4AQC6_9ACTN</name>
<keyword evidence="5" id="KW-0028">Amino-acid biosynthesis</keyword>
<dbReference type="InterPro" id="IPR036412">
    <property type="entry name" value="HAD-like_sf"/>
</dbReference>
<protein>
    <recommendedName>
        <fullName evidence="4">phosphoserine phosphatase</fullName>
        <ecNumber evidence="4">3.1.3.3</ecNumber>
    </recommendedName>
</protein>
<accession>A0A3A4AQC6</accession>
<dbReference type="SUPFAM" id="SSF56784">
    <property type="entry name" value="HAD-like"/>
    <property type="match status" value="1"/>
</dbReference>
<keyword evidence="9" id="KW-0718">Serine biosynthesis</keyword>
<dbReference type="Proteomes" id="UP000265768">
    <property type="component" value="Unassembled WGS sequence"/>
</dbReference>
<dbReference type="InterPro" id="IPR023214">
    <property type="entry name" value="HAD_sf"/>
</dbReference>
<keyword evidence="6" id="KW-0479">Metal-binding</keyword>
<reference evidence="13 14" key="1">
    <citation type="submission" date="2018-09" db="EMBL/GenBank/DDBJ databases">
        <title>YIM 75507 draft genome.</title>
        <authorList>
            <person name="Tang S."/>
            <person name="Feng Y."/>
        </authorList>
    </citation>
    <scope>NUCLEOTIDE SEQUENCE [LARGE SCALE GENOMIC DNA]</scope>
    <source>
        <strain evidence="13 14">YIM 75507</strain>
    </source>
</reference>
<dbReference type="AlphaFoldDB" id="A0A3A4AQC6"/>
<evidence type="ECO:0000313" key="13">
    <source>
        <dbReference type="EMBL" id="RJL31261.1"/>
    </source>
</evidence>
<dbReference type="EC" id="3.1.3.3" evidence="4"/>
<comment type="cofactor">
    <cofactor evidence="1">
        <name>Mg(2+)</name>
        <dbReference type="ChEBI" id="CHEBI:18420"/>
    </cofactor>
</comment>
<evidence type="ECO:0000256" key="4">
    <source>
        <dbReference type="ARBA" id="ARBA00012640"/>
    </source>
</evidence>
<dbReference type="OrthoDB" id="3180855at2"/>
<comment type="catalytic activity">
    <reaction evidence="11">
        <text>O-phospho-D-serine + H2O = D-serine + phosphate</text>
        <dbReference type="Rhea" id="RHEA:24873"/>
        <dbReference type="ChEBI" id="CHEBI:15377"/>
        <dbReference type="ChEBI" id="CHEBI:35247"/>
        <dbReference type="ChEBI" id="CHEBI:43474"/>
        <dbReference type="ChEBI" id="CHEBI:58680"/>
        <dbReference type="EC" id="3.1.3.3"/>
    </reaction>
</comment>
<evidence type="ECO:0000256" key="12">
    <source>
        <dbReference type="SAM" id="MobiDB-lite"/>
    </source>
</evidence>
<comment type="caution">
    <text evidence="13">The sequence shown here is derived from an EMBL/GenBank/DDBJ whole genome shotgun (WGS) entry which is preliminary data.</text>
</comment>
<dbReference type="GO" id="GO:0005737">
    <property type="term" value="C:cytoplasm"/>
    <property type="evidence" value="ECO:0007669"/>
    <property type="project" value="TreeGrafter"/>
</dbReference>
<evidence type="ECO:0000256" key="1">
    <source>
        <dbReference type="ARBA" id="ARBA00001946"/>
    </source>
</evidence>
<dbReference type="PANTHER" id="PTHR43344">
    <property type="entry name" value="PHOSPHOSERINE PHOSPHATASE"/>
    <property type="match status" value="1"/>
</dbReference>
<evidence type="ECO:0000313" key="14">
    <source>
        <dbReference type="Proteomes" id="UP000265768"/>
    </source>
</evidence>
<gene>
    <name evidence="13" type="ORF">D5H75_19565</name>
</gene>
<evidence type="ECO:0000256" key="11">
    <source>
        <dbReference type="ARBA" id="ARBA00048523"/>
    </source>
</evidence>
<evidence type="ECO:0000256" key="7">
    <source>
        <dbReference type="ARBA" id="ARBA00022801"/>
    </source>
</evidence>
<evidence type="ECO:0000256" key="3">
    <source>
        <dbReference type="ARBA" id="ARBA00009184"/>
    </source>
</evidence>
<dbReference type="GO" id="GO:0006564">
    <property type="term" value="P:L-serine biosynthetic process"/>
    <property type="evidence" value="ECO:0007669"/>
    <property type="project" value="UniProtKB-KW"/>
</dbReference>
<comment type="similarity">
    <text evidence="3">Belongs to the HAD-like hydrolase superfamily. SerB family.</text>
</comment>
<dbReference type="NCBIfam" id="TIGR01488">
    <property type="entry name" value="HAD-SF-IB"/>
    <property type="match status" value="1"/>
</dbReference>
<dbReference type="InterPro" id="IPR050582">
    <property type="entry name" value="HAD-like_SerB"/>
</dbReference>
<dbReference type="EMBL" id="QZEY01000007">
    <property type="protein sequence ID" value="RJL31261.1"/>
    <property type="molecule type" value="Genomic_DNA"/>
</dbReference>
<organism evidence="13 14">
    <name type="scientific">Bailinhaonella thermotolerans</name>
    <dbReference type="NCBI Taxonomy" id="1070861"/>
    <lineage>
        <taxon>Bacteria</taxon>
        <taxon>Bacillati</taxon>
        <taxon>Actinomycetota</taxon>
        <taxon>Actinomycetes</taxon>
        <taxon>Streptosporangiales</taxon>
        <taxon>Streptosporangiaceae</taxon>
        <taxon>Bailinhaonella</taxon>
    </lineage>
</organism>
<comment type="catalytic activity">
    <reaction evidence="10">
        <text>O-phospho-L-serine + H2O = L-serine + phosphate</text>
        <dbReference type="Rhea" id="RHEA:21208"/>
        <dbReference type="ChEBI" id="CHEBI:15377"/>
        <dbReference type="ChEBI" id="CHEBI:33384"/>
        <dbReference type="ChEBI" id="CHEBI:43474"/>
        <dbReference type="ChEBI" id="CHEBI:57524"/>
        <dbReference type="EC" id="3.1.3.3"/>
    </reaction>
</comment>
<dbReference type="PANTHER" id="PTHR43344:SF2">
    <property type="entry name" value="PHOSPHOSERINE PHOSPHATASE"/>
    <property type="match status" value="1"/>
</dbReference>
<dbReference type="Pfam" id="PF12710">
    <property type="entry name" value="HAD"/>
    <property type="match status" value="1"/>
</dbReference>
<dbReference type="Gene3D" id="3.40.50.1000">
    <property type="entry name" value="HAD superfamily/HAD-like"/>
    <property type="match status" value="1"/>
</dbReference>
<keyword evidence="14" id="KW-1185">Reference proteome</keyword>
<sequence>MTVGNGMVAGEAGGPAVLRLITPVAPEGKEQRVTRHEVIGGDRETAAERAPRGARRLRGLALDIDGTLTEGDYYPLILRALGMRDEAIAVFFRNLRGSEPPEMDYHRVRADLMRSWPDRERATRELMEGIFRYVPFRPEASRLVGHARALGWPICLITASMDVYARAIARRLGIGDWYSGCSARFDADGRLADIVFEPDPGQAKCRHLSAFCRRRGLTPGEVLVVGDSEHDLGLFAGTDNGVLVRRPGNEPLATYAWRTVDHLDEVIPLLPGGPGGPGSPDIPDSPGVPGLPDVPDPATGQ</sequence>
<feature type="region of interest" description="Disordered" evidence="12">
    <location>
        <begin position="269"/>
        <end position="301"/>
    </location>
</feature>
<evidence type="ECO:0000256" key="6">
    <source>
        <dbReference type="ARBA" id="ARBA00022723"/>
    </source>
</evidence>
<evidence type="ECO:0000256" key="8">
    <source>
        <dbReference type="ARBA" id="ARBA00022842"/>
    </source>
</evidence>
<proteinExistence type="inferred from homology"/>